<organism evidence="2 3">
    <name type="scientific">Psychrobacillus faecigallinarum</name>
    <dbReference type="NCBI Taxonomy" id="2762235"/>
    <lineage>
        <taxon>Bacteria</taxon>
        <taxon>Bacillati</taxon>
        <taxon>Bacillota</taxon>
        <taxon>Bacilli</taxon>
        <taxon>Bacillales</taxon>
        <taxon>Bacillaceae</taxon>
        <taxon>Psychrobacillus</taxon>
    </lineage>
</organism>
<proteinExistence type="predicted"/>
<keyword evidence="1" id="KW-0812">Transmembrane</keyword>
<comment type="caution">
    <text evidence="2">The sequence shown here is derived from an EMBL/GenBank/DDBJ whole genome shotgun (WGS) entry which is preliminary data.</text>
</comment>
<dbReference type="Proteomes" id="UP000640786">
    <property type="component" value="Unassembled WGS sequence"/>
</dbReference>
<keyword evidence="1" id="KW-1133">Transmembrane helix</keyword>
<sequence>MKHIYERTAQYAKMGCLIGLVMYISLVIIFRDSLLKDFELHITMGWTLVILFSVAFMFQQAANKLPIEQKTDTQQFSSEFPLKELNYQSDVSIIPRSYLVSHTGERLYSISPTEEQPVVRRLNAFPFIRKGMLLPVTYDVVTMDGQLVSKFTIANKLKFMQIEVYDHNQVHLSTAVLPIFSVKNRAIVFDSNREKTHQMEAKSMYGDIDINDFNGKKLASYRFGMFPYATHPAFELQGMNVHVSLAEGLSNIEKLTFTALFYYWTANQS</sequence>
<gene>
    <name evidence="2" type="ORF">H9650_12720</name>
</gene>
<accession>A0ABR8RB54</accession>
<keyword evidence="1" id="KW-0472">Membrane</keyword>
<feature type="transmembrane region" description="Helical" evidence="1">
    <location>
        <begin position="12"/>
        <end position="30"/>
    </location>
</feature>
<keyword evidence="3" id="KW-1185">Reference proteome</keyword>
<evidence type="ECO:0000256" key="1">
    <source>
        <dbReference type="SAM" id="Phobius"/>
    </source>
</evidence>
<feature type="transmembrane region" description="Helical" evidence="1">
    <location>
        <begin position="42"/>
        <end position="58"/>
    </location>
</feature>
<dbReference type="RefSeq" id="WP_191697375.1">
    <property type="nucleotide sequence ID" value="NZ_JACSQO010000006.1"/>
</dbReference>
<dbReference type="EMBL" id="JACSQO010000006">
    <property type="protein sequence ID" value="MBD7944980.1"/>
    <property type="molecule type" value="Genomic_DNA"/>
</dbReference>
<evidence type="ECO:0000313" key="2">
    <source>
        <dbReference type="EMBL" id="MBD7944980.1"/>
    </source>
</evidence>
<protein>
    <submittedName>
        <fullName evidence="2">Uncharacterized protein</fullName>
    </submittedName>
</protein>
<reference evidence="2 3" key="1">
    <citation type="submission" date="2020-08" db="EMBL/GenBank/DDBJ databases">
        <title>A Genomic Blueprint of the Chicken Gut Microbiome.</title>
        <authorList>
            <person name="Gilroy R."/>
            <person name="Ravi A."/>
            <person name="Getino M."/>
            <person name="Pursley I."/>
            <person name="Horton D.L."/>
            <person name="Alikhan N.-F."/>
            <person name="Baker D."/>
            <person name="Gharbi K."/>
            <person name="Hall N."/>
            <person name="Watson M."/>
            <person name="Adriaenssens E.M."/>
            <person name="Foster-Nyarko E."/>
            <person name="Jarju S."/>
            <person name="Secka A."/>
            <person name="Antonio M."/>
            <person name="Oren A."/>
            <person name="Chaudhuri R."/>
            <person name="La Ragione R.M."/>
            <person name="Hildebrand F."/>
            <person name="Pallen M.J."/>
        </authorList>
    </citation>
    <scope>NUCLEOTIDE SEQUENCE [LARGE SCALE GENOMIC DNA]</scope>
    <source>
        <strain evidence="2 3">Sa2BUA9</strain>
    </source>
</reference>
<name>A0ABR8RB54_9BACI</name>
<evidence type="ECO:0000313" key="3">
    <source>
        <dbReference type="Proteomes" id="UP000640786"/>
    </source>
</evidence>